<comment type="similarity">
    <text evidence="1 10">Belongs to the succinate dehydrogenase/fumarate reductase iron-sulfur protein family.</text>
</comment>
<keyword evidence="4 10" id="KW-0001">2Fe-2S</keyword>
<dbReference type="Proteomes" id="UP000789803">
    <property type="component" value="Unassembled WGS sequence"/>
</dbReference>
<dbReference type="SUPFAM" id="SSF46548">
    <property type="entry name" value="alpha-helical ferredoxin"/>
    <property type="match status" value="1"/>
</dbReference>
<name>A0ABN7KCH5_9BACT</name>
<evidence type="ECO:0000256" key="5">
    <source>
        <dbReference type="ARBA" id="ARBA00022723"/>
    </source>
</evidence>
<feature type="domain" description="4Fe-4S ferredoxin-type" evidence="12">
    <location>
        <begin position="142"/>
        <end position="170"/>
    </location>
</feature>
<evidence type="ECO:0000256" key="3">
    <source>
        <dbReference type="ARBA" id="ARBA00022532"/>
    </source>
</evidence>
<evidence type="ECO:0000256" key="2">
    <source>
        <dbReference type="ARBA" id="ARBA00022485"/>
    </source>
</evidence>
<reference evidence="13 14" key="1">
    <citation type="submission" date="2020-11" db="EMBL/GenBank/DDBJ databases">
        <authorList>
            <person name="Peeters C."/>
        </authorList>
    </citation>
    <scope>NUCLEOTIDE SEQUENCE [LARGE SCALE GENOMIC DNA]</scope>
    <source>
        <strain evidence="13 14">LMG 7974</strain>
    </source>
</reference>
<comment type="cofactor">
    <cofactor evidence="10">
        <name>[3Fe-4S] cluster</name>
        <dbReference type="ChEBI" id="CHEBI:21137"/>
    </cofactor>
    <text evidence="10">Binds 1 [3Fe-4S] cluster.</text>
</comment>
<keyword evidence="8 10" id="KW-0411">Iron-sulfur</keyword>
<dbReference type="GO" id="GO:0008177">
    <property type="term" value="F:succinate dehydrogenase (quinone) activity"/>
    <property type="evidence" value="ECO:0007669"/>
    <property type="project" value="UniProtKB-EC"/>
</dbReference>
<evidence type="ECO:0000256" key="4">
    <source>
        <dbReference type="ARBA" id="ARBA00022714"/>
    </source>
</evidence>
<keyword evidence="3" id="KW-0816">Tricarboxylic acid cycle</keyword>
<evidence type="ECO:0000256" key="10">
    <source>
        <dbReference type="RuleBase" id="RU361237"/>
    </source>
</evidence>
<evidence type="ECO:0000256" key="8">
    <source>
        <dbReference type="ARBA" id="ARBA00023014"/>
    </source>
</evidence>
<dbReference type="Gene3D" id="3.10.20.30">
    <property type="match status" value="1"/>
</dbReference>
<keyword evidence="14" id="KW-1185">Reference proteome</keyword>
<dbReference type="EMBL" id="CAJHOF010000026">
    <property type="protein sequence ID" value="CAD7289766.1"/>
    <property type="molecule type" value="Genomic_DNA"/>
</dbReference>
<dbReference type="InterPro" id="IPR004489">
    <property type="entry name" value="Succ_DH/fum_Rdtase_Fe-S"/>
</dbReference>
<dbReference type="RefSeq" id="WP_229933615.1">
    <property type="nucleotide sequence ID" value="NZ_CAJHOF010000026.1"/>
</dbReference>
<dbReference type="SUPFAM" id="SSF54292">
    <property type="entry name" value="2Fe-2S ferredoxin-like"/>
    <property type="match status" value="1"/>
</dbReference>
<dbReference type="Gene3D" id="1.10.1060.10">
    <property type="entry name" value="Alpha-helical ferredoxin"/>
    <property type="match status" value="1"/>
</dbReference>
<keyword evidence="7 10" id="KW-0408">Iron</keyword>
<evidence type="ECO:0000256" key="1">
    <source>
        <dbReference type="ARBA" id="ARBA00009433"/>
    </source>
</evidence>
<keyword evidence="2 10" id="KW-0004">4Fe-4S</keyword>
<comment type="caution">
    <text evidence="13">The sequence shown here is derived from an EMBL/GenBank/DDBJ whole genome shotgun (WGS) entry which is preliminary data.</text>
</comment>
<gene>
    <name evidence="13" type="primary">frdB</name>
    <name evidence="13" type="ORF">LMG7974_01849</name>
</gene>
<dbReference type="Pfam" id="PF13085">
    <property type="entry name" value="Fer2_3"/>
    <property type="match status" value="1"/>
</dbReference>
<dbReference type="InterPro" id="IPR025192">
    <property type="entry name" value="Succ_DH/fum_Rdtase_N"/>
</dbReference>
<evidence type="ECO:0000313" key="14">
    <source>
        <dbReference type="Proteomes" id="UP000789803"/>
    </source>
</evidence>
<dbReference type="NCBIfam" id="NF010071">
    <property type="entry name" value="PRK13552.1"/>
    <property type="match status" value="1"/>
</dbReference>
<dbReference type="Pfam" id="PF13183">
    <property type="entry name" value="Fer4_8"/>
    <property type="match status" value="1"/>
</dbReference>
<dbReference type="PANTHER" id="PTHR11921">
    <property type="entry name" value="SUCCINATE DEHYDROGENASE IRON-SULFUR PROTEIN"/>
    <property type="match status" value="1"/>
</dbReference>
<comment type="catalytic activity">
    <reaction evidence="10">
        <text>a menaquinone + succinate = a menaquinol + fumarate</text>
        <dbReference type="Rhea" id="RHEA:27834"/>
        <dbReference type="Rhea" id="RHEA-COMP:9537"/>
        <dbReference type="Rhea" id="RHEA-COMP:9539"/>
        <dbReference type="ChEBI" id="CHEBI:16374"/>
        <dbReference type="ChEBI" id="CHEBI:18151"/>
        <dbReference type="ChEBI" id="CHEBI:29806"/>
        <dbReference type="ChEBI" id="CHEBI:30031"/>
        <dbReference type="EC" id="1.3.5.1"/>
    </reaction>
</comment>
<dbReference type="InterPro" id="IPR001041">
    <property type="entry name" value="2Fe-2S_ferredoxin-type"/>
</dbReference>
<keyword evidence="9 10" id="KW-0003">3Fe-4S</keyword>
<comment type="cofactor">
    <cofactor evidence="10">
        <name>[2Fe-2S] cluster</name>
        <dbReference type="ChEBI" id="CHEBI:190135"/>
    </cofactor>
    <text evidence="10">Binds 1 [2Fe-2S] cluster.</text>
</comment>
<dbReference type="InterPro" id="IPR036010">
    <property type="entry name" value="2Fe-2S_ferredoxin-like_sf"/>
</dbReference>
<dbReference type="PROSITE" id="PS51379">
    <property type="entry name" value="4FE4S_FER_2"/>
    <property type="match status" value="1"/>
</dbReference>
<organism evidence="13 14">
    <name type="scientific">Campylobacter majalis</name>
    <dbReference type="NCBI Taxonomy" id="2790656"/>
    <lineage>
        <taxon>Bacteria</taxon>
        <taxon>Pseudomonadati</taxon>
        <taxon>Campylobacterota</taxon>
        <taxon>Epsilonproteobacteria</taxon>
        <taxon>Campylobacterales</taxon>
        <taxon>Campylobacteraceae</taxon>
        <taxon>Campylobacter</taxon>
    </lineage>
</organism>
<comment type="cofactor">
    <cofactor evidence="10">
        <name>[4Fe-4S] cluster</name>
        <dbReference type="ChEBI" id="CHEBI:49883"/>
    </cofactor>
    <text evidence="10">Binds 1 [4Fe-4S] cluster.</text>
</comment>
<dbReference type="InterPro" id="IPR017896">
    <property type="entry name" value="4Fe4S_Fe-S-bd"/>
</dbReference>
<evidence type="ECO:0000256" key="9">
    <source>
        <dbReference type="ARBA" id="ARBA00023291"/>
    </source>
</evidence>
<dbReference type="PROSITE" id="PS00198">
    <property type="entry name" value="4FE4S_FER_1"/>
    <property type="match status" value="1"/>
</dbReference>
<keyword evidence="6 13" id="KW-0560">Oxidoreductase</keyword>
<evidence type="ECO:0000259" key="12">
    <source>
        <dbReference type="PROSITE" id="PS51379"/>
    </source>
</evidence>
<dbReference type="PROSITE" id="PS51085">
    <property type="entry name" value="2FE2S_FER_2"/>
    <property type="match status" value="1"/>
</dbReference>
<proteinExistence type="inferred from homology"/>
<sequence>MSRKITIRVFKHNPQSKISKPHFVSFEIDETPKMTLFVALSEIIAKYDADLSFDFVCRAGVCGSCAMLVNGKAKLACKTLTSHYKNGEIELMPLPVFKLIKDLSVDTNKWMNSVNKRIQNWLHTDKITQNSKLERRVEPQISQDVFELDRCIECGICIAACGVAIARADFVGAYGLNRIARYSTDPLDERTDDDFYKIVGDENGVYGCVSLMACELNCPKNLPLLSKIAFIRRKINAIKRTK</sequence>
<dbReference type="InterPro" id="IPR012675">
    <property type="entry name" value="Beta-grasp_dom_sf"/>
</dbReference>
<keyword evidence="5 10" id="KW-0479">Metal-binding</keyword>
<protein>
    <recommendedName>
        <fullName evidence="10">Fumarate reductase iron-sulfur subunit</fullName>
        <ecNumber evidence="10">1.3.5.1</ecNumber>
    </recommendedName>
</protein>
<dbReference type="InterPro" id="IPR050573">
    <property type="entry name" value="SDH/FRD_Iron-Sulfur"/>
</dbReference>
<dbReference type="InterPro" id="IPR009051">
    <property type="entry name" value="Helical_ferredxn"/>
</dbReference>
<dbReference type="InterPro" id="IPR017900">
    <property type="entry name" value="4Fe4S_Fe_S_CS"/>
</dbReference>
<dbReference type="PROSITE" id="PS00197">
    <property type="entry name" value="2FE2S_FER_1"/>
    <property type="match status" value="1"/>
</dbReference>
<feature type="domain" description="2Fe-2S ferredoxin-type" evidence="11">
    <location>
        <begin position="3"/>
        <end position="95"/>
    </location>
</feature>
<accession>A0ABN7KCH5</accession>
<dbReference type="NCBIfam" id="TIGR00384">
    <property type="entry name" value="dhsB"/>
    <property type="match status" value="1"/>
</dbReference>
<evidence type="ECO:0000256" key="7">
    <source>
        <dbReference type="ARBA" id="ARBA00023004"/>
    </source>
</evidence>
<dbReference type="InterPro" id="IPR006058">
    <property type="entry name" value="2Fe2S_fd_BS"/>
</dbReference>
<evidence type="ECO:0000256" key="6">
    <source>
        <dbReference type="ARBA" id="ARBA00023002"/>
    </source>
</evidence>
<dbReference type="EC" id="1.3.5.1" evidence="10"/>
<evidence type="ECO:0000313" key="13">
    <source>
        <dbReference type="EMBL" id="CAD7289766.1"/>
    </source>
</evidence>
<dbReference type="PANTHER" id="PTHR11921:SF36">
    <property type="entry name" value="FUMARATE REDUCTASE IRON-SULFUR SUBUNIT"/>
    <property type="match status" value="1"/>
</dbReference>
<evidence type="ECO:0000259" key="11">
    <source>
        <dbReference type="PROSITE" id="PS51085"/>
    </source>
</evidence>